<dbReference type="InterPro" id="IPR003172">
    <property type="entry name" value="ML_dom"/>
</dbReference>
<feature type="chain" id="PRO_5001655783" description="Phosphatidylglycerol/phosphatidylinositol transfer protein" evidence="8">
    <location>
        <begin position="19"/>
        <end position="190"/>
    </location>
</feature>
<evidence type="ECO:0000256" key="4">
    <source>
        <dbReference type="ARBA" id="ARBA00016056"/>
    </source>
</evidence>
<proteinExistence type="inferred from homology"/>
<feature type="domain" description="MD-2-related lipid-recognition" evidence="9">
    <location>
        <begin position="45"/>
        <end position="167"/>
    </location>
</feature>
<evidence type="ECO:0000256" key="8">
    <source>
        <dbReference type="SAM" id="SignalP"/>
    </source>
</evidence>
<dbReference type="InterPro" id="IPR039670">
    <property type="entry name" value="NPC2-like"/>
</dbReference>
<dbReference type="InterPro" id="IPR014756">
    <property type="entry name" value="Ig_E-set"/>
</dbReference>
<keyword evidence="6 8" id="KW-0732">Signal</keyword>
<name>A0A068SDN9_9FUNG</name>
<protein>
    <recommendedName>
        <fullName evidence="4">Phosphatidylglycerol/phosphatidylinositol transfer protein</fullName>
    </recommendedName>
</protein>
<evidence type="ECO:0000313" key="11">
    <source>
        <dbReference type="Proteomes" id="UP000027586"/>
    </source>
</evidence>
<dbReference type="OrthoDB" id="6409159at2759"/>
<dbReference type="SUPFAM" id="SSF81296">
    <property type="entry name" value="E set domains"/>
    <property type="match status" value="1"/>
</dbReference>
<accession>A0A068SDN9</accession>
<dbReference type="SMART" id="SM00737">
    <property type="entry name" value="ML"/>
    <property type="match status" value="1"/>
</dbReference>
<dbReference type="InterPro" id="IPR036846">
    <property type="entry name" value="GM2-AP_sf"/>
</dbReference>
<dbReference type="AlphaFoldDB" id="A0A068SDN9"/>
<evidence type="ECO:0000256" key="2">
    <source>
        <dbReference type="ARBA" id="ARBA00006370"/>
    </source>
</evidence>
<dbReference type="Pfam" id="PF02221">
    <property type="entry name" value="E1_DerP2_DerF2"/>
    <property type="match status" value="1"/>
</dbReference>
<evidence type="ECO:0000256" key="6">
    <source>
        <dbReference type="ARBA" id="ARBA00022729"/>
    </source>
</evidence>
<feature type="signal peptide" evidence="8">
    <location>
        <begin position="1"/>
        <end position="18"/>
    </location>
</feature>
<keyword evidence="7" id="KW-0445">Lipid transport</keyword>
<dbReference type="EMBL" id="CBTN010000094">
    <property type="protein sequence ID" value="CDH60478.1"/>
    <property type="molecule type" value="Genomic_DNA"/>
</dbReference>
<dbReference type="VEuPathDB" id="FungiDB:LCOR_11263.1"/>
<dbReference type="PANTHER" id="PTHR11306">
    <property type="entry name" value="NIEMANN PICK TYPE C2 PROTEIN NPC2-RELATED"/>
    <property type="match status" value="1"/>
</dbReference>
<reference evidence="10" key="1">
    <citation type="submission" date="2013-08" db="EMBL/GenBank/DDBJ databases">
        <title>Gene expansion shapes genome architecture in the human pathogen Lichtheimia corymbifera: an evolutionary genomics analysis in the ancient terrestrial Mucorales (Mucoromycotina).</title>
        <authorList>
            <person name="Schwartze V.U."/>
            <person name="Winter S."/>
            <person name="Shelest E."/>
            <person name="Marcet-Houben M."/>
            <person name="Horn F."/>
            <person name="Wehner S."/>
            <person name="Hoffmann K."/>
            <person name="Riege K."/>
            <person name="Sammeth M."/>
            <person name="Nowrousian M."/>
            <person name="Valiante V."/>
            <person name="Linde J."/>
            <person name="Jacobsen I.D."/>
            <person name="Marz M."/>
            <person name="Brakhage A.A."/>
            <person name="Gabaldon T."/>
            <person name="Bocker S."/>
            <person name="Voigt K."/>
        </authorList>
    </citation>
    <scope>NUCLEOTIDE SEQUENCE [LARGE SCALE GENOMIC DNA]</scope>
    <source>
        <strain evidence="10">FSU 9682</strain>
    </source>
</reference>
<keyword evidence="11" id="KW-1185">Reference proteome</keyword>
<comment type="similarity">
    <text evidence="2">Belongs to the NPC2 family.</text>
</comment>
<comment type="subunit">
    <text evidence="3">Monomer.</text>
</comment>
<dbReference type="Proteomes" id="UP000027586">
    <property type="component" value="Unassembled WGS sequence"/>
</dbReference>
<dbReference type="GO" id="GO:0032934">
    <property type="term" value="F:sterol binding"/>
    <property type="evidence" value="ECO:0007669"/>
    <property type="project" value="InterPro"/>
</dbReference>
<gene>
    <name evidence="10" type="ORF">LCOR_11263.1</name>
</gene>
<dbReference type="PANTHER" id="PTHR11306:SF0">
    <property type="entry name" value="PHOSPHATIDYLGLYCEROL_PHOSPHATIDYLINOSITOL TRANSFER PROTEIN"/>
    <property type="match status" value="1"/>
</dbReference>
<keyword evidence="5" id="KW-0813">Transport</keyword>
<sequence length="190" mass="21616">MYSHFLSWLIIVATVSSAAVKAAWIEKYKPDLYHLQIAPLKTSLIHDCSDSSYILDIYDITLTPQYPLPGDNLTIEAIGFLQEPVTYGAKADVLVKLGFVQLLKKEFDICEEMDNNDVELQCPVMDGPVKVTQKVTLPEEIPKAHFKVQVRAKNYNNHPLACLDVDVNFRHHHLRHSSSNKKNRQGDAEW</sequence>
<comment type="caution">
    <text evidence="10">The sequence shown here is derived from an EMBL/GenBank/DDBJ whole genome shotgun (WGS) entry which is preliminary data.</text>
</comment>
<dbReference type="Gene3D" id="2.70.220.10">
    <property type="entry name" value="Ganglioside GM2 activator"/>
    <property type="match status" value="1"/>
</dbReference>
<evidence type="ECO:0000256" key="3">
    <source>
        <dbReference type="ARBA" id="ARBA00011245"/>
    </source>
</evidence>
<comment type="function">
    <text evidence="1">Catalyzes the intermembrane transfer of phosphatidylglycerol and phosphatidylinositol.</text>
</comment>
<evidence type="ECO:0000256" key="7">
    <source>
        <dbReference type="ARBA" id="ARBA00023055"/>
    </source>
</evidence>
<organism evidence="10 11">
    <name type="scientific">Lichtheimia corymbifera JMRC:FSU:9682</name>
    <dbReference type="NCBI Taxonomy" id="1263082"/>
    <lineage>
        <taxon>Eukaryota</taxon>
        <taxon>Fungi</taxon>
        <taxon>Fungi incertae sedis</taxon>
        <taxon>Mucoromycota</taxon>
        <taxon>Mucoromycotina</taxon>
        <taxon>Mucoromycetes</taxon>
        <taxon>Mucorales</taxon>
        <taxon>Lichtheimiaceae</taxon>
        <taxon>Lichtheimia</taxon>
    </lineage>
</organism>
<evidence type="ECO:0000259" key="9">
    <source>
        <dbReference type="SMART" id="SM00737"/>
    </source>
</evidence>
<evidence type="ECO:0000313" key="10">
    <source>
        <dbReference type="EMBL" id="CDH60478.1"/>
    </source>
</evidence>
<evidence type="ECO:0000256" key="1">
    <source>
        <dbReference type="ARBA" id="ARBA00002053"/>
    </source>
</evidence>
<dbReference type="GO" id="GO:0015918">
    <property type="term" value="P:sterol transport"/>
    <property type="evidence" value="ECO:0007669"/>
    <property type="project" value="InterPro"/>
</dbReference>
<evidence type="ECO:0000256" key="5">
    <source>
        <dbReference type="ARBA" id="ARBA00022448"/>
    </source>
</evidence>